<organism evidence="1 2">
    <name type="scientific">Rhizobium aethiopicum</name>
    <dbReference type="NCBI Taxonomy" id="1138170"/>
    <lineage>
        <taxon>Bacteria</taxon>
        <taxon>Pseudomonadati</taxon>
        <taxon>Pseudomonadota</taxon>
        <taxon>Alphaproteobacteria</taxon>
        <taxon>Hyphomicrobiales</taxon>
        <taxon>Rhizobiaceae</taxon>
        <taxon>Rhizobium/Agrobacterium group</taxon>
        <taxon>Rhizobium</taxon>
    </lineage>
</organism>
<dbReference type="RefSeq" id="WP_184458489.1">
    <property type="nucleotide sequence ID" value="NZ_JACIFV010000014.1"/>
</dbReference>
<accession>A0A7W6MKH2</accession>
<reference evidence="1 2" key="1">
    <citation type="submission" date="2020-08" db="EMBL/GenBank/DDBJ databases">
        <title>Genomic Encyclopedia of Type Strains, Phase IV (KMG-V): Genome sequencing to study the core and pangenomes of soil and plant-associated prokaryotes.</title>
        <authorList>
            <person name="Whitman W."/>
        </authorList>
    </citation>
    <scope>NUCLEOTIDE SEQUENCE [LARGE SCALE GENOMIC DNA]</scope>
    <source>
        <strain evidence="1 2">SEMIA 4074</strain>
    </source>
</reference>
<comment type="caution">
    <text evidence="1">The sequence shown here is derived from an EMBL/GenBank/DDBJ whole genome shotgun (WGS) entry which is preliminary data.</text>
</comment>
<dbReference type="EMBL" id="JACIFV010000014">
    <property type="protein sequence ID" value="MBB4193798.1"/>
    <property type="molecule type" value="Genomic_DNA"/>
</dbReference>
<evidence type="ECO:0000313" key="1">
    <source>
        <dbReference type="EMBL" id="MBB4193798.1"/>
    </source>
</evidence>
<keyword evidence="2" id="KW-1185">Reference proteome</keyword>
<name>A0A7W6MKH2_9HYPH</name>
<evidence type="ECO:0000313" key="2">
    <source>
        <dbReference type="Proteomes" id="UP000524492"/>
    </source>
</evidence>
<sequence length="70" mass="7530">MEGAGLSCQVQLLRPVGAMTIRRGTQWVAVVIEGVIDVVMIAGREVTHCVQQTSCSAAFLRALCRDNTDP</sequence>
<dbReference type="AlphaFoldDB" id="A0A7W6MKH2"/>
<dbReference type="Proteomes" id="UP000524492">
    <property type="component" value="Unassembled WGS sequence"/>
</dbReference>
<gene>
    <name evidence="1" type="ORF">GGD53_003967</name>
</gene>
<proteinExistence type="predicted"/>
<protein>
    <submittedName>
        <fullName evidence="1">Uncharacterized protein</fullName>
    </submittedName>
</protein>